<dbReference type="Proteomes" id="UP001153636">
    <property type="component" value="Unassembled WGS sequence"/>
</dbReference>
<name>A0A9P0GJJ3_9CUCU</name>
<proteinExistence type="predicted"/>
<reference evidence="2" key="1">
    <citation type="submission" date="2022-01" db="EMBL/GenBank/DDBJ databases">
        <authorList>
            <person name="King R."/>
        </authorList>
    </citation>
    <scope>NUCLEOTIDE SEQUENCE</scope>
</reference>
<protein>
    <recommendedName>
        <fullName evidence="4">Tc1-like transposase DDE domain-containing protein</fullName>
    </recommendedName>
</protein>
<gene>
    <name evidence="2" type="ORF">PSYICH_LOCUS15757</name>
</gene>
<dbReference type="GO" id="GO:0003676">
    <property type="term" value="F:nucleic acid binding"/>
    <property type="evidence" value="ECO:0007669"/>
    <property type="project" value="InterPro"/>
</dbReference>
<dbReference type="AlphaFoldDB" id="A0A9P0GJJ3"/>
<accession>A0A9P0GJJ3</accession>
<feature type="region of interest" description="Disordered" evidence="1">
    <location>
        <begin position="156"/>
        <end position="184"/>
    </location>
</feature>
<dbReference type="InterPro" id="IPR036397">
    <property type="entry name" value="RNaseH_sf"/>
</dbReference>
<evidence type="ECO:0000313" key="2">
    <source>
        <dbReference type="EMBL" id="CAH1115879.1"/>
    </source>
</evidence>
<dbReference type="Gene3D" id="3.30.420.10">
    <property type="entry name" value="Ribonuclease H-like superfamily/Ribonuclease H"/>
    <property type="match status" value="1"/>
</dbReference>
<keyword evidence="3" id="KW-1185">Reference proteome</keyword>
<dbReference type="OrthoDB" id="10025891at2759"/>
<dbReference type="EMBL" id="CAKMHV010000006">
    <property type="protein sequence ID" value="CAH1115879.1"/>
    <property type="molecule type" value="Genomic_DNA"/>
</dbReference>
<comment type="caution">
    <text evidence="2">The sequence shown here is derived from an EMBL/GenBank/DDBJ whole genome shotgun (WGS) entry which is preliminary data.</text>
</comment>
<evidence type="ECO:0008006" key="4">
    <source>
        <dbReference type="Google" id="ProtNLM"/>
    </source>
</evidence>
<sequence>MRGNDGFYTRNAEEAPDHVRFKGKIKFADKILVWCAISEAGVSQLHVGRVRGEAINAEIYIERCLSKLRNFIHTHHPNDEVIFWPDLASCHYARRTTDWLAAQNINFVSKRDNPPNVPQARPIEEFWALLSRKVYDNGWEAQNEEQLRRRILQKIPDSRSPATNSDEELPCFSENTSGPSGIPPKVVTNKAKKLKCRPINITRASLRGRVEHYLKELENLSFDDVLPFFTLEESSDKEQVCQFLKSPGKPFK</sequence>
<organism evidence="2 3">
    <name type="scientific">Psylliodes chrysocephalus</name>
    <dbReference type="NCBI Taxonomy" id="3402493"/>
    <lineage>
        <taxon>Eukaryota</taxon>
        <taxon>Metazoa</taxon>
        <taxon>Ecdysozoa</taxon>
        <taxon>Arthropoda</taxon>
        <taxon>Hexapoda</taxon>
        <taxon>Insecta</taxon>
        <taxon>Pterygota</taxon>
        <taxon>Neoptera</taxon>
        <taxon>Endopterygota</taxon>
        <taxon>Coleoptera</taxon>
        <taxon>Polyphaga</taxon>
        <taxon>Cucujiformia</taxon>
        <taxon>Chrysomeloidea</taxon>
        <taxon>Chrysomelidae</taxon>
        <taxon>Galerucinae</taxon>
        <taxon>Alticini</taxon>
        <taxon>Psylliodes</taxon>
    </lineage>
</organism>
<evidence type="ECO:0000313" key="3">
    <source>
        <dbReference type="Proteomes" id="UP001153636"/>
    </source>
</evidence>
<evidence type="ECO:0000256" key="1">
    <source>
        <dbReference type="SAM" id="MobiDB-lite"/>
    </source>
</evidence>